<dbReference type="PANTHER" id="PTHR10509">
    <property type="entry name" value="O-METHYLTRANSFERASE-RELATED"/>
    <property type="match status" value="1"/>
</dbReference>
<accession>A0A1Q4V7W8</accession>
<dbReference type="InterPro" id="IPR050362">
    <property type="entry name" value="Cation-dep_OMT"/>
</dbReference>
<dbReference type="SUPFAM" id="SSF53335">
    <property type="entry name" value="S-adenosyl-L-methionine-dependent methyltransferases"/>
    <property type="match status" value="1"/>
</dbReference>
<protein>
    <submittedName>
        <fullName evidence="4">SAM-dependent methyltransferase</fullName>
    </submittedName>
</protein>
<dbReference type="Gene3D" id="3.40.50.150">
    <property type="entry name" value="Vaccinia Virus protein VP39"/>
    <property type="match status" value="1"/>
</dbReference>
<comment type="caution">
    <text evidence="4">The sequence shown here is derived from an EMBL/GenBank/DDBJ whole genome shotgun (WGS) entry which is preliminary data.</text>
</comment>
<keyword evidence="3" id="KW-0949">S-adenosyl-L-methionine</keyword>
<dbReference type="Pfam" id="PF01596">
    <property type="entry name" value="Methyltransf_3"/>
    <property type="match status" value="1"/>
</dbReference>
<keyword evidence="1 4" id="KW-0489">Methyltransferase</keyword>
<evidence type="ECO:0000256" key="1">
    <source>
        <dbReference type="ARBA" id="ARBA00022603"/>
    </source>
</evidence>
<dbReference type="STRING" id="1048205.AB852_14740"/>
<dbReference type="GO" id="GO:0008757">
    <property type="term" value="F:S-adenosylmethionine-dependent methyltransferase activity"/>
    <property type="evidence" value="ECO:0007669"/>
    <property type="project" value="TreeGrafter"/>
</dbReference>
<keyword evidence="2 4" id="KW-0808">Transferase</keyword>
<keyword evidence="5" id="KW-1185">Reference proteome</keyword>
<dbReference type="PANTHER" id="PTHR10509:SF14">
    <property type="entry name" value="CAFFEOYL-COA O-METHYLTRANSFERASE 3-RELATED"/>
    <property type="match status" value="1"/>
</dbReference>
<dbReference type="GO" id="GO:0008171">
    <property type="term" value="F:O-methyltransferase activity"/>
    <property type="evidence" value="ECO:0007669"/>
    <property type="project" value="InterPro"/>
</dbReference>
<dbReference type="InterPro" id="IPR002935">
    <property type="entry name" value="SAM_O-MeTrfase"/>
</dbReference>
<dbReference type="EMBL" id="LFBV01000003">
    <property type="protein sequence ID" value="OKH93941.1"/>
    <property type="molecule type" value="Genomic_DNA"/>
</dbReference>
<gene>
    <name evidence="4" type="ORF">AB852_14740</name>
</gene>
<name>A0A1Q4V7W8_9ACTN</name>
<sequence length="218" mass="24119">MTRTPTPLSDELFDYLCVNGSPPDAVQSRLIAETATLGHEARLQISPDEGAFLTLLTKLTGARTALEIGTFTGYSALAIARGLGEDGRLTCLDISEEWTRIARRHWRAAGVQDRIELRLGPALDTLTSLPDEPAYDLVFIDADYENYTAYWEQVVPRVRPGGVILVDNVLYHGRVIDPDDTAGTTQAVRQLNERVRTDDRVEATMIHIADGLTLARKK</sequence>
<dbReference type="GO" id="GO:0032259">
    <property type="term" value="P:methylation"/>
    <property type="evidence" value="ECO:0007669"/>
    <property type="project" value="UniProtKB-KW"/>
</dbReference>
<dbReference type="PROSITE" id="PS51682">
    <property type="entry name" value="SAM_OMT_I"/>
    <property type="match status" value="1"/>
</dbReference>
<dbReference type="Proteomes" id="UP000186455">
    <property type="component" value="Unassembled WGS sequence"/>
</dbReference>
<evidence type="ECO:0000313" key="5">
    <source>
        <dbReference type="Proteomes" id="UP000186455"/>
    </source>
</evidence>
<evidence type="ECO:0000256" key="2">
    <source>
        <dbReference type="ARBA" id="ARBA00022679"/>
    </source>
</evidence>
<reference evidence="4 5" key="1">
    <citation type="submission" date="2015-06" db="EMBL/GenBank/DDBJ databases">
        <title>Cloning and characterization of the uncialamcin biosynthetic gene cluster.</title>
        <authorList>
            <person name="Yan X."/>
            <person name="Huang T."/>
            <person name="Ge H."/>
            <person name="Shen B."/>
        </authorList>
    </citation>
    <scope>NUCLEOTIDE SEQUENCE [LARGE SCALE GENOMIC DNA]</scope>
    <source>
        <strain evidence="4 5">DCA2648</strain>
    </source>
</reference>
<evidence type="ECO:0000256" key="3">
    <source>
        <dbReference type="ARBA" id="ARBA00022691"/>
    </source>
</evidence>
<organism evidence="4 5">
    <name type="scientific">Streptomyces uncialis</name>
    <dbReference type="NCBI Taxonomy" id="1048205"/>
    <lineage>
        <taxon>Bacteria</taxon>
        <taxon>Bacillati</taxon>
        <taxon>Actinomycetota</taxon>
        <taxon>Actinomycetes</taxon>
        <taxon>Kitasatosporales</taxon>
        <taxon>Streptomycetaceae</taxon>
        <taxon>Streptomyces</taxon>
    </lineage>
</organism>
<evidence type="ECO:0000313" key="4">
    <source>
        <dbReference type="EMBL" id="OKH93941.1"/>
    </source>
</evidence>
<dbReference type="CDD" id="cd02440">
    <property type="entry name" value="AdoMet_MTases"/>
    <property type="match status" value="1"/>
</dbReference>
<dbReference type="RefSeq" id="WP_073788233.1">
    <property type="nucleotide sequence ID" value="NZ_LFBV01000003.1"/>
</dbReference>
<proteinExistence type="predicted"/>
<dbReference type="InterPro" id="IPR029063">
    <property type="entry name" value="SAM-dependent_MTases_sf"/>
</dbReference>
<dbReference type="AlphaFoldDB" id="A0A1Q4V7W8"/>